<evidence type="ECO:0008006" key="6">
    <source>
        <dbReference type="Google" id="ProtNLM"/>
    </source>
</evidence>
<organism evidence="4 5">
    <name type="scientific">Micromonospora phaseoli</name>
    <dbReference type="NCBI Taxonomy" id="1144548"/>
    <lineage>
        <taxon>Bacteria</taxon>
        <taxon>Bacillati</taxon>
        <taxon>Actinomycetota</taxon>
        <taxon>Actinomycetes</taxon>
        <taxon>Micromonosporales</taxon>
        <taxon>Micromonosporaceae</taxon>
        <taxon>Micromonospora</taxon>
    </lineage>
</organism>
<dbReference type="InterPro" id="IPR036291">
    <property type="entry name" value="NAD(P)-bd_dom_sf"/>
</dbReference>
<sequence length="260" mass="27469">MSVALVTGATAGIGAAFARRLAGDGTDLVLLARDDARLRSAADELRSAYGVSVETVVADLSTEEGLSVAEQRAAEGVDLLVNNAGFGHQGWFLDAPLDVELKTMRVHCEAVLRLTHAALPHMLRHGTGGVINVASIAAFVARGTYGASKAWVVSFSESVAAEIVGSGVQVTAVCPGWVRTEFHHRADLDVGDVPSYLWLEPETVVDAALRDFSRGVRVSVPTARYKVIVGLNRAVPRRLAAAISARVGSRRAGRRVPAKP</sequence>
<dbReference type="PRINTS" id="PR00080">
    <property type="entry name" value="SDRFAMILY"/>
</dbReference>
<dbReference type="Proteomes" id="UP000198707">
    <property type="component" value="Unassembled WGS sequence"/>
</dbReference>
<reference evidence="5" key="1">
    <citation type="submission" date="2016-10" db="EMBL/GenBank/DDBJ databases">
        <authorList>
            <person name="Varghese N."/>
            <person name="Submissions S."/>
        </authorList>
    </citation>
    <scope>NUCLEOTIDE SEQUENCE [LARGE SCALE GENOMIC DNA]</scope>
    <source>
        <strain evidence="5">CGMCC 4.7038</strain>
    </source>
</reference>
<dbReference type="AlphaFoldDB" id="A0A1H6Y6A8"/>
<evidence type="ECO:0000256" key="1">
    <source>
        <dbReference type="ARBA" id="ARBA00006484"/>
    </source>
</evidence>
<dbReference type="GO" id="GO:0016491">
    <property type="term" value="F:oxidoreductase activity"/>
    <property type="evidence" value="ECO:0007669"/>
    <property type="project" value="UniProtKB-KW"/>
</dbReference>
<keyword evidence="2" id="KW-0560">Oxidoreductase</keyword>
<evidence type="ECO:0000313" key="5">
    <source>
        <dbReference type="Proteomes" id="UP000198707"/>
    </source>
</evidence>
<dbReference type="Pfam" id="PF00106">
    <property type="entry name" value="adh_short"/>
    <property type="match status" value="1"/>
</dbReference>
<name>A0A1H6Y6A8_9ACTN</name>
<keyword evidence="5" id="KW-1185">Reference proteome</keyword>
<dbReference type="EMBL" id="FNYV01000004">
    <property type="protein sequence ID" value="SEJ36771.1"/>
    <property type="molecule type" value="Genomic_DNA"/>
</dbReference>
<dbReference type="InterPro" id="IPR002347">
    <property type="entry name" value="SDR_fam"/>
</dbReference>
<dbReference type="PIRSF" id="PIRSF000126">
    <property type="entry name" value="11-beta-HSD1"/>
    <property type="match status" value="1"/>
</dbReference>
<comment type="similarity">
    <text evidence="1 3">Belongs to the short-chain dehydrogenases/reductases (SDR) family.</text>
</comment>
<dbReference type="PANTHER" id="PTHR44196:SF2">
    <property type="entry name" value="SHORT-CHAIN DEHYDROGENASE-RELATED"/>
    <property type="match status" value="1"/>
</dbReference>
<dbReference type="GO" id="GO:0016020">
    <property type="term" value="C:membrane"/>
    <property type="evidence" value="ECO:0007669"/>
    <property type="project" value="TreeGrafter"/>
</dbReference>
<evidence type="ECO:0000313" key="4">
    <source>
        <dbReference type="EMBL" id="SEJ36771.1"/>
    </source>
</evidence>
<dbReference type="Gene3D" id="3.40.50.720">
    <property type="entry name" value="NAD(P)-binding Rossmann-like Domain"/>
    <property type="match status" value="1"/>
</dbReference>
<evidence type="ECO:0000256" key="3">
    <source>
        <dbReference type="RuleBase" id="RU000363"/>
    </source>
</evidence>
<dbReference type="PRINTS" id="PR00081">
    <property type="entry name" value="GDHRDH"/>
</dbReference>
<evidence type="ECO:0000256" key="2">
    <source>
        <dbReference type="ARBA" id="ARBA00023002"/>
    </source>
</evidence>
<dbReference type="PANTHER" id="PTHR44196">
    <property type="entry name" value="DEHYDROGENASE/REDUCTASE SDR FAMILY MEMBER 7B"/>
    <property type="match status" value="1"/>
</dbReference>
<dbReference type="SUPFAM" id="SSF51735">
    <property type="entry name" value="NAD(P)-binding Rossmann-fold domains"/>
    <property type="match status" value="1"/>
</dbReference>
<protein>
    <recommendedName>
        <fullName evidence="6">Short-chain dehydrogenase</fullName>
    </recommendedName>
</protein>
<dbReference type="STRING" id="1144548.SAMN05443287_10477"/>
<gene>
    <name evidence="4" type="ORF">SAMN05443287_10477</name>
</gene>
<dbReference type="CDD" id="cd05233">
    <property type="entry name" value="SDR_c"/>
    <property type="match status" value="1"/>
</dbReference>
<proteinExistence type="inferred from homology"/>
<accession>A0A1H6Y6A8</accession>
<dbReference type="OrthoDB" id="9797538at2"/>
<dbReference type="RefSeq" id="WP_092379544.1">
    <property type="nucleotide sequence ID" value="NZ_BOPI01000040.1"/>
</dbReference>